<dbReference type="WBParaSite" id="ALUE_0000027601-mRNA-1">
    <property type="protein sequence ID" value="ALUE_0000027601-mRNA-1"/>
    <property type="gene ID" value="ALUE_0000027601"/>
</dbReference>
<dbReference type="InterPro" id="IPR001978">
    <property type="entry name" value="Troponin"/>
</dbReference>
<keyword evidence="3" id="KW-1185">Reference proteome</keyword>
<protein>
    <submittedName>
        <fullName evidence="4">Troponin T</fullName>
    </submittedName>
</protein>
<dbReference type="PANTHER" id="PTHR11521:SF1">
    <property type="entry name" value="TROPONIN T, SKELETAL MUSCLE"/>
    <property type="match status" value="1"/>
</dbReference>
<dbReference type="PANTHER" id="PTHR11521">
    <property type="entry name" value="TROPONIN T"/>
    <property type="match status" value="1"/>
</dbReference>
<organism evidence="3 4">
    <name type="scientific">Ascaris lumbricoides</name>
    <name type="common">Giant roundworm</name>
    <dbReference type="NCBI Taxonomy" id="6252"/>
    <lineage>
        <taxon>Eukaryota</taxon>
        <taxon>Metazoa</taxon>
        <taxon>Ecdysozoa</taxon>
        <taxon>Nematoda</taxon>
        <taxon>Chromadorea</taxon>
        <taxon>Rhabditida</taxon>
        <taxon>Spirurina</taxon>
        <taxon>Ascaridomorpha</taxon>
        <taxon>Ascaridoidea</taxon>
        <taxon>Ascarididae</taxon>
        <taxon>Ascaris</taxon>
    </lineage>
</organism>
<feature type="region of interest" description="Disordered" evidence="2">
    <location>
        <begin position="132"/>
        <end position="153"/>
    </location>
</feature>
<dbReference type="GO" id="GO:0006937">
    <property type="term" value="P:regulation of muscle contraction"/>
    <property type="evidence" value="ECO:0007669"/>
    <property type="project" value="InterPro"/>
</dbReference>
<dbReference type="Pfam" id="PF00992">
    <property type="entry name" value="Troponin"/>
    <property type="match status" value="1"/>
</dbReference>
<dbReference type="InterPro" id="IPR027707">
    <property type="entry name" value="TNNT"/>
</dbReference>
<dbReference type="AlphaFoldDB" id="A0A0M3HFI1"/>
<dbReference type="SUPFAM" id="SSF90250">
    <property type="entry name" value="Troponin coil-coiled subunits"/>
    <property type="match status" value="1"/>
</dbReference>
<comment type="similarity">
    <text evidence="1">Belongs to the troponin T family.</text>
</comment>
<reference evidence="4" key="1">
    <citation type="submission" date="2017-02" db="UniProtKB">
        <authorList>
            <consortium name="WormBaseParasite"/>
        </authorList>
    </citation>
    <scope>IDENTIFICATION</scope>
</reference>
<dbReference type="GO" id="GO:0045214">
    <property type="term" value="P:sarcomere organization"/>
    <property type="evidence" value="ECO:0007669"/>
    <property type="project" value="TreeGrafter"/>
</dbReference>
<evidence type="ECO:0000256" key="2">
    <source>
        <dbReference type="SAM" id="MobiDB-lite"/>
    </source>
</evidence>
<evidence type="ECO:0000256" key="1">
    <source>
        <dbReference type="ARBA" id="ARBA00008330"/>
    </source>
</evidence>
<dbReference type="InterPro" id="IPR038077">
    <property type="entry name" value="Troponin_sf"/>
</dbReference>
<evidence type="ECO:0000313" key="4">
    <source>
        <dbReference type="WBParaSite" id="ALUE_0000027601-mRNA-1"/>
    </source>
</evidence>
<dbReference type="GO" id="GO:0005861">
    <property type="term" value="C:troponin complex"/>
    <property type="evidence" value="ECO:0007669"/>
    <property type="project" value="InterPro"/>
</dbReference>
<dbReference type="Proteomes" id="UP000036681">
    <property type="component" value="Unplaced"/>
</dbReference>
<sequence>MEADKRRKEEERKKRQQQLAGAFALATAGGADRNFVIYQKKGHKFTNICQAKHEMEMTKEQQKQEKENFLATIAKTLDFNELKGIELKEKIRQLYQRICKLEADKYDLERRKERQEYDLKELNERQRQVFRNNARKKGIDPTDAASSRYPKNAFPCFPNVPPPPTIYEKIVAPESSLKIQEKPLLEQNEEDDDESEEKRSSSDEVKKFLL</sequence>
<dbReference type="GO" id="GO:0006936">
    <property type="term" value="P:muscle contraction"/>
    <property type="evidence" value="ECO:0007669"/>
    <property type="project" value="TreeGrafter"/>
</dbReference>
<name>A0A0M3HFI1_ASCLU</name>
<feature type="compositionally biased region" description="Basic and acidic residues" evidence="2">
    <location>
        <begin position="196"/>
        <end position="210"/>
    </location>
</feature>
<dbReference type="GO" id="GO:0005523">
    <property type="term" value="F:tropomyosin binding"/>
    <property type="evidence" value="ECO:0007669"/>
    <property type="project" value="TreeGrafter"/>
</dbReference>
<feature type="region of interest" description="Disordered" evidence="2">
    <location>
        <begin position="178"/>
        <end position="210"/>
    </location>
</feature>
<evidence type="ECO:0000313" key="3">
    <source>
        <dbReference type="Proteomes" id="UP000036681"/>
    </source>
</evidence>
<dbReference type="Gene3D" id="1.20.5.350">
    <property type="match status" value="1"/>
</dbReference>
<proteinExistence type="inferred from homology"/>
<accession>A0A0M3HFI1</accession>